<dbReference type="PANTHER" id="PTHR41286">
    <property type="entry name" value="HNH NUCLEASE YAJD-RELATED"/>
    <property type="match status" value="1"/>
</dbReference>
<dbReference type="InterPro" id="IPR003615">
    <property type="entry name" value="HNH_nuc"/>
</dbReference>
<dbReference type="PANTHER" id="PTHR41286:SF1">
    <property type="entry name" value="HNH NUCLEASE YAJD-RELATED"/>
    <property type="match status" value="1"/>
</dbReference>
<evidence type="ECO:0000256" key="1">
    <source>
        <dbReference type="ARBA" id="ARBA00022722"/>
    </source>
</evidence>
<proteinExistence type="inferred from homology"/>
<dbReference type="Gene3D" id="1.10.30.50">
    <property type="match status" value="1"/>
</dbReference>
<keyword evidence="2" id="KW-0378">Hydrolase</keyword>
<gene>
    <name evidence="6" type="ORF">I4J41_08350</name>
</gene>
<protein>
    <recommendedName>
        <fullName evidence="4">Putative HNH nuclease YajD</fullName>
    </recommendedName>
</protein>
<keyword evidence="6" id="KW-0255">Endonuclease</keyword>
<dbReference type="CDD" id="cd00085">
    <property type="entry name" value="HNHc"/>
    <property type="match status" value="1"/>
</dbReference>
<dbReference type="EMBL" id="JADQUG010000033">
    <property type="protein sequence ID" value="MBG9354598.1"/>
    <property type="molecule type" value="Genomic_DNA"/>
</dbReference>
<keyword evidence="1" id="KW-0540">Nuclease</keyword>
<dbReference type="RefSeq" id="WP_014304004.1">
    <property type="nucleotide sequence ID" value="NZ_CBCSFR010000030.1"/>
</dbReference>
<evidence type="ECO:0000259" key="5">
    <source>
        <dbReference type="SMART" id="SM00507"/>
    </source>
</evidence>
<keyword evidence="7" id="KW-1185">Reference proteome</keyword>
<dbReference type="InterPro" id="IPR044925">
    <property type="entry name" value="His-Me_finger_sf"/>
</dbReference>
<feature type="domain" description="HNH nuclease" evidence="5">
    <location>
        <begin position="53"/>
        <end position="106"/>
    </location>
</feature>
<evidence type="ECO:0000256" key="4">
    <source>
        <dbReference type="ARBA" id="ARBA00040194"/>
    </source>
</evidence>
<evidence type="ECO:0000256" key="3">
    <source>
        <dbReference type="ARBA" id="ARBA00038412"/>
    </source>
</evidence>
<dbReference type="GO" id="GO:0004519">
    <property type="term" value="F:endonuclease activity"/>
    <property type="evidence" value="ECO:0007669"/>
    <property type="project" value="UniProtKB-KW"/>
</dbReference>
<dbReference type="SUPFAM" id="SSF54060">
    <property type="entry name" value="His-Me finger endonucleases"/>
    <property type="match status" value="1"/>
</dbReference>
<evidence type="ECO:0000256" key="2">
    <source>
        <dbReference type="ARBA" id="ARBA00022801"/>
    </source>
</evidence>
<evidence type="ECO:0000313" key="7">
    <source>
        <dbReference type="Proteomes" id="UP000615580"/>
    </source>
</evidence>
<comment type="similarity">
    <text evidence="3">Belongs to the HNH nuclease family.</text>
</comment>
<name>A0ABS0LE78_9CORY</name>
<dbReference type="Pfam" id="PF01844">
    <property type="entry name" value="HNH"/>
    <property type="match status" value="1"/>
</dbReference>
<sequence length="125" mass="14601">MPVKPASPCSHPGCPELTHERYCDAQAKAEDARYRKYQRDPKINRRYGSRWRKIRAAYVAAHPLCEDCLEAGRYTPVQEVHHVLPIEHGGTHNFDNLQSLCKPCHSRQSALDDDRWRQQPRVYTY</sequence>
<comment type="caution">
    <text evidence="6">The sequence shown here is derived from an EMBL/GenBank/DDBJ whole genome shotgun (WGS) entry which is preliminary data.</text>
</comment>
<dbReference type="Proteomes" id="UP000615580">
    <property type="component" value="Unassembled WGS sequence"/>
</dbReference>
<dbReference type="SMART" id="SM00507">
    <property type="entry name" value="HNHc"/>
    <property type="match status" value="1"/>
</dbReference>
<evidence type="ECO:0000313" key="6">
    <source>
        <dbReference type="EMBL" id="MBG9354598.1"/>
    </source>
</evidence>
<reference evidence="6 7" key="1">
    <citation type="journal article" date="2020" name="J. Clin. Microbiol.">
        <title>Assessing the Genetic Diversity of Austrian Corynebacterium diphtheriae Clinical Isolates, 2011-2019.</title>
        <authorList>
            <person name="Schaeffer J."/>
            <person name="Huhulescu S."/>
            <person name="Stoeger A."/>
            <person name="Allerberger F."/>
            <person name="Ruppitsch W."/>
        </authorList>
    </citation>
    <scope>NUCLEOTIDE SEQUENCE [LARGE SCALE GENOMIC DNA]</scope>
    <source>
        <strain evidence="6 7">04-17</strain>
    </source>
</reference>
<dbReference type="InterPro" id="IPR002711">
    <property type="entry name" value="HNH"/>
</dbReference>
<organism evidence="6 7">
    <name type="scientific">Corynebacterium belfantii</name>
    <dbReference type="NCBI Taxonomy" id="2014537"/>
    <lineage>
        <taxon>Bacteria</taxon>
        <taxon>Bacillati</taxon>
        <taxon>Actinomycetota</taxon>
        <taxon>Actinomycetes</taxon>
        <taxon>Mycobacteriales</taxon>
        <taxon>Corynebacteriaceae</taxon>
        <taxon>Corynebacterium</taxon>
    </lineage>
</organism>
<accession>A0ABS0LE78</accession>